<dbReference type="Proteomes" id="UP000495940">
    <property type="component" value="Chromosome"/>
</dbReference>
<dbReference type="KEGG" id="shaw:CEB94_21600"/>
<organism evidence="1 2">
    <name type="scientific">Streptomyces hawaiiensis</name>
    <dbReference type="NCBI Taxonomy" id="67305"/>
    <lineage>
        <taxon>Bacteria</taxon>
        <taxon>Bacillati</taxon>
        <taxon>Actinomycetota</taxon>
        <taxon>Actinomycetes</taxon>
        <taxon>Kitasatosporales</taxon>
        <taxon>Streptomycetaceae</taxon>
        <taxon>Streptomyces</taxon>
    </lineage>
</organism>
<reference evidence="1 2" key="1">
    <citation type="submission" date="2017-06" db="EMBL/GenBank/DDBJ databases">
        <title>Complete Genome Sequence of Streptomyces hawaiiensis NRRL 15010 and insights into acyldepsipeptides biosynthesis.</title>
        <authorList>
            <person name="Mariita R.M."/>
            <person name="Sello J.K."/>
        </authorList>
    </citation>
    <scope>NUCLEOTIDE SEQUENCE [LARGE SCALE GENOMIC DNA]</scope>
    <source>
        <strain evidence="1 2">ATCC 12236</strain>
    </source>
</reference>
<sequence>MTPLADRVTEGQSLTWRASLSTDADTELPVVFSFLAAGGNAELSSTDVDPRWLMEKHGESPLPERPLSEVAGMSLLSVVPAGQLSAEVAIPTIADRAAEPEEAVRMQLFGFEEPPVGPIFTGRIEDGG</sequence>
<name>A0A6G5RHV3_9ACTN</name>
<keyword evidence="2" id="KW-1185">Reference proteome</keyword>
<dbReference type="EMBL" id="CP021978">
    <property type="protein sequence ID" value="QCD57152.1"/>
    <property type="molecule type" value="Genomic_DNA"/>
</dbReference>
<dbReference type="AlphaFoldDB" id="A0A6G5RHV3"/>
<gene>
    <name evidence="1" type="ORF">CEB94_21600</name>
</gene>
<evidence type="ECO:0000313" key="1">
    <source>
        <dbReference type="EMBL" id="QCD57152.1"/>
    </source>
</evidence>
<accession>A0A6G5RHV3</accession>
<evidence type="ECO:0000313" key="2">
    <source>
        <dbReference type="Proteomes" id="UP000495940"/>
    </source>
</evidence>
<protein>
    <submittedName>
        <fullName evidence="1">Uncharacterized protein</fullName>
    </submittedName>
</protein>
<dbReference type="RefSeq" id="WP_175433747.1">
    <property type="nucleotide sequence ID" value="NZ_CP021978.1"/>
</dbReference>
<proteinExistence type="predicted"/>